<dbReference type="AlphaFoldDB" id="S4NR65"/>
<evidence type="ECO:0000313" key="2">
    <source>
        <dbReference type="EMBL" id="EPJ40949.1"/>
    </source>
</evidence>
<feature type="region of interest" description="Disordered" evidence="1">
    <location>
        <begin position="1"/>
        <end position="25"/>
    </location>
</feature>
<accession>S4NR65</accession>
<dbReference type="EMBL" id="AOPY01001350">
    <property type="protein sequence ID" value="EPJ40949.1"/>
    <property type="molecule type" value="Genomic_DNA"/>
</dbReference>
<comment type="caution">
    <text evidence="2">The sequence shown here is derived from an EMBL/GenBank/DDBJ whole genome shotgun (WGS) entry which is preliminary data.</text>
</comment>
<gene>
    <name evidence="2" type="ORF">STAFG_1980</name>
</gene>
<dbReference type="Proteomes" id="UP000015001">
    <property type="component" value="Unassembled WGS sequence"/>
</dbReference>
<sequence length="93" mass="9662">MILEEAPEKQTAASRETAATSPDPGLLSAAVPWLLSAADETALRAQARRLAAEAADRPGLSPTDIAHSLAVSRSALPTARSCRPVTGPGCWTR</sequence>
<organism evidence="2 3">
    <name type="scientific">Streptomyces afghaniensis 772</name>
    <dbReference type="NCBI Taxonomy" id="1283301"/>
    <lineage>
        <taxon>Bacteria</taxon>
        <taxon>Bacillati</taxon>
        <taxon>Actinomycetota</taxon>
        <taxon>Actinomycetes</taxon>
        <taxon>Kitasatosporales</taxon>
        <taxon>Streptomycetaceae</taxon>
        <taxon>Streptomyces</taxon>
    </lineage>
</organism>
<proteinExistence type="predicted"/>
<name>S4NR65_9ACTN</name>
<reference evidence="2 3" key="1">
    <citation type="submission" date="2013-02" db="EMBL/GenBank/DDBJ databases">
        <title>Draft Genome Sequence of Streptomyces afghaniensis, Which Produces Compounds of the Julimycin B-Complex.</title>
        <authorList>
            <person name="Gruening B.A."/>
            <person name="Praeg A."/>
            <person name="Erxleben A."/>
            <person name="Guenther S."/>
            <person name="Fiedler H.-P."/>
            <person name="Goodfellow M."/>
            <person name="Mueller M."/>
        </authorList>
    </citation>
    <scope>NUCLEOTIDE SEQUENCE [LARGE SCALE GENOMIC DNA]</scope>
    <source>
        <strain evidence="2 3">772</strain>
    </source>
</reference>
<keyword evidence="3" id="KW-1185">Reference proteome</keyword>
<dbReference type="HOGENOM" id="CLU_2398195_0_0_11"/>
<dbReference type="Gene3D" id="3.30.70.3290">
    <property type="match status" value="1"/>
</dbReference>
<protein>
    <submittedName>
        <fullName evidence="2">Uncharacterized protein</fullName>
    </submittedName>
</protein>
<evidence type="ECO:0000256" key="1">
    <source>
        <dbReference type="SAM" id="MobiDB-lite"/>
    </source>
</evidence>
<evidence type="ECO:0000313" key="3">
    <source>
        <dbReference type="Proteomes" id="UP000015001"/>
    </source>
</evidence>
<dbReference type="PATRIC" id="fig|1283301.3.peg.1954"/>
<feature type="compositionally biased region" description="Polar residues" evidence="1">
    <location>
        <begin position="11"/>
        <end position="20"/>
    </location>
</feature>